<evidence type="ECO:0000313" key="7">
    <source>
        <dbReference type="EMBL" id="TFV34563.1"/>
    </source>
</evidence>
<dbReference type="SUPFAM" id="SSF52096">
    <property type="entry name" value="ClpP/crotonase"/>
    <property type="match status" value="1"/>
</dbReference>
<keyword evidence="8" id="KW-1185">Reference proteome</keyword>
<proteinExistence type="inferred from homology"/>
<dbReference type="OrthoDB" id="9806592at2"/>
<organism evidence="7 8">
    <name type="scientific">Bradyrhizobium frederickii</name>
    <dbReference type="NCBI Taxonomy" id="2560054"/>
    <lineage>
        <taxon>Bacteria</taxon>
        <taxon>Pseudomonadati</taxon>
        <taxon>Pseudomonadota</taxon>
        <taxon>Alphaproteobacteria</taxon>
        <taxon>Hyphomicrobiales</taxon>
        <taxon>Nitrobacteraceae</taxon>
        <taxon>Bradyrhizobium</taxon>
    </lineage>
</organism>
<keyword evidence="2" id="KW-0963">Cytoplasm</keyword>
<dbReference type="InterPro" id="IPR001907">
    <property type="entry name" value="ClpP"/>
</dbReference>
<reference evidence="7 8" key="1">
    <citation type="submission" date="2019-03" db="EMBL/GenBank/DDBJ databases">
        <title>Bradyrhizobium strains diversity isolated from Chamaecrista fasciculata.</title>
        <authorList>
            <person name="Urquiaga M.C.O."/>
            <person name="Hungria M."/>
            <person name="Delamuta J.R.M."/>
        </authorList>
    </citation>
    <scope>NUCLEOTIDE SEQUENCE [LARGE SCALE GENOMIC DNA]</scope>
    <source>
        <strain evidence="7 8">CNPSo 3424</strain>
    </source>
</reference>
<dbReference type="GO" id="GO:0004176">
    <property type="term" value="F:ATP-dependent peptidase activity"/>
    <property type="evidence" value="ECO:0007669"/>
    <property type="project" value="InterPro"/>
</dbReference>
<dbReference type="GO" id="GO:0006515">
    <property type="term" value="P:protein quality control for misfolded or incompletely synthesized proteins"/>
    <property type="evidence" value="ECO:0007669"/>
    <property type="project" value="TreeGrafter"/>
</dbReference>
<evidence type="ECO:0000256" key="6">
    <source>
        <dbReference type="RuleBase" id="RU003567"/>
    </source>
</evidence>
<dbReference type="RefSeq" id="WP_135171252.1">
    <property type="nucleotide sequence ID" value="NZ_SPQU01000020.1"/>
</dbReference>
<dbReference type="InterPro" id="IPR029045">
    <property type="entry name" value="ClpP/crotonase-like_dom_sf"/>
</dbReference>
<dbReference type="GO" id="GO:0009368">
    <property type="term" value="C:endopeptidase Clp complex"/>
    <property type="evidence" value="ECO:0007669"/>
    <property type="project" value="TreeGrafter"/>
</dbReference>
<comment type="similarity">
    <text evidence="1 6">Belongs to the peptidase S14 family.</text>
</comment>
<keyword evidence="3 7" id="KW-0645">Protease</keyword>
<dbReference type="GO" id="GO:0051117">
    <property type="term" value="F:ATPase binding"/>
    <property type="evidence" value="ECO:0007669"/>
    <property type="project" value="TreeGrafter"/>
</dbReference>
<dbReference type="CDD" id="cd07016">
    <property type="entry name" value="S14_ClpP_1"/>
    <property type="match status" value="1"/>
</dbReference>
<evidence type="ECO:0000256" key="1">
    <source>
        <dbReference type="ARBA" id="ARBA00007039"/>
    </source>
</evidence>
<evidence type="ECO:0000256" key="4">
    <source>
        <dbReference type="ARBA" id="ARBA00022801"/>
    </source>
</evidence>
<accession>A0A4Y9KXP9</accession>
<dbReference type="EMBL" id="SPQU01000020">
    <property type="protein sequence ID" value="TFV34563.1"/>
    <property type="molecule type" value="Genomic_DNA"/>
</dbReference>
<dbReference type="GO" id="GO:0004252">
    <property type="term" value="F:serine-type endopeptidase activity"/>
    <property type="evidence" value="ECO:0007669"/>
    <property type="project" value="InterPro"/>
</dbReference>
<dbReference type="AlphaFoldDB" id="A0A4Y9KXP9"/>
<evidence type="ECO:0000256" key="3">
    <source>
        <dbReference type="ARBA" id="ARBA00022670"/>
    </source>
</evidence>
<evidence type="ECO:0000256" key="5">
    <source>
        <dbReference type="ARBA" id="ARBA00022825"/>
    </source>
</evidence>
<gene>
    <name evidence="7" type="ORF">E4K66_30825</name>
</gene>
<evidence type="ECO:0000313" key="8">
    <source>
        <dbReference type="Proteomes" id="UP000298225"/>
    </source>
</evidence>
<evidence type="ECO:0000256" key="2">
    <source>
        <dbReference type="ARBA" id="ARBA00022490"/>
    </source>
</evidence>
<dbReference type="NCBIfam" id="NF045542">
    <property type="entry name" value="Clp_rel_HeadMat"/>
    <property type="match status" value="1"/>
</dbReference>
<keyword evidence="4" id="KW-0378">Hydrolase</keyword>
<dbReference type="InterPro" id="IPR023562">
    <property type="entry name" value="ClpP/TepA"/>
</dbReference>
<comment type="caution">
    <text evidence="7">The sequence shown here is derived from an EMBL/GenBank/DDBJ whole genome shotgun (WGS) entry which is preliminary data.</text>
</comment>
<keyword evidence="5" id="KW-0720">Serine protease</keyword>
<protein>
    <recommendedName>
        <fullName evidence="6">ATP-dependent Clp protease proteolytic subunit</fullName>
    </recommendedName>
</protein>
<dbReference type="Pfam" id="PF00574">
    <property type="entry name" value="CLP_protease"/>
    <property type="match status" value="1"/>
</dbReference>
<dbReference type="PANTHER" id="PTHR10381">
    <property type="entry name" value="ATP-DEPENDENT CLP PROTEASE PROTEOLYTIC SUBUNIT"/>
    <property type="match status" value="1"/>
</dbReference>
<name>A0A4Y9KXP9_9BRAD</name>
<dbReference type="Proteomes" id="UP000298225">
    <property type="component" value="Unassembled WGS sequence"/>
</dbReference>
<dbReference type="PRINTS" id="PR00127">
    <property type="entry name" value="CLPPROTEASEP"/>
</dbReference>
<dbReference type="Gene3D" id="3.90.226.10">
    <property type="entry name" value="2-enoyl-CoA Hydratase, Chain A, domain 1"/>
    <property type="match status" value="1"/>
</dbReference>
<sequence length="271" mass="28920">MKDRRLLNLFAANAKRGSFRADAASNTIELYDLIVSSEIEAEWFGGVSLEGFAKTLRGMSGTVHLRINSPGGDVFAGVGIAQLMREYDGEIIAHVDGYAASAASVVAIAATKVVMAPASMMMIHKAWTWGIGNSDDLMATAELLEKIDGQLADTYAARGSKDAAAFMQLMAAETWLTPQEAIDCGLADEMAGDKDKSEANARARWDVSAFERAPSPPEPEGASVADKIRAAVDAALAARDRQDLEKAAAIAAAEHERGQRQRRAHLLARTA</sequence>
<dbReference type="PANTHER" id="PTHR10381:SF70">
    <property type="entry name" value="ATP-DEPENDENT CLP PROTEASE PROTEOLYTIC SUBUNIT"/>
    <property type="match status" value="1"/>
</dbReference>